<dbReference type="InterPro" id="IPR039430">
    <property type="entry name" value="Thymidylate_kin-like_dom"/>
</dbReference>
<evidence type="ECO:0000256" key="6">
    <source>
        <dbReference type="ARBA" id="ARBA00022741"/>
    </source>
</evidence>
<dbReference type="FunFam" id="3.40.50.300:FF:000225">
    <property type="entry name" value="Thymidylate kinase"/>
    <property type="match status" value="1"/>
</dbReference>
<evidence type="ECO:0000259" key="12">
    <source>
        <dbReference type="Pfam" id="PF02223"/>
    </source>
</evidence>
<evidence type="ECO:0000256" key="2">
    <source>
        <dbReference type="ARBA" id="ARBA00012980"/>
    </source>
</evidence>
<keyword evidence="6 11" id="KW-0547">Nucleotide-binding</keyword>
<dbReference type="GO" id="GO:0004798">
    <property type="term" value="F:dTMP kinase activity"/>
    <property type="evidence" value="ECO:0007669"/>
    <property type="project" value="UniProtKB-UniRule"/>
</dbReference>
<dbReference type="RefSeq" id="WP_027048291.1">
    <property type="nucleotide sequence ID" value="NZ_CP025257.1"/>
</dbReference>
<keyword evidence="5 11" id="KW-0545">Nucleotide biosynthesis</keyword>
<dbReference type="InterPro" id="IPR027417">
    <property type="entry name" value="P-loop_NTPase"/>
</dbReference>
<evidence type="ECO:0000256" key="4">
    <source>
        <dbReference type="ARBA" id="ARBA00022679"/>
    </source>
</evidence>
<protein>
    <recommendedName>
        <fullName evidence="3 11">Thymidylate kinase</fullName>
        <ecNumber evidence="2 11">2.7.4.9</ecNumber>
    </recommendedName>
    <alternativeName>
        <fullName evidence="11">dTMP kinase</fullName>
    </alternativeName>
</protein>
<dbReference type="CDD" id="cd01672">
    <property type="entry name" value="TMPK"/>
    <property type="match status" value="1"/>
</dbReference>
<evidence type="ECO:0000256" key="10">
    <source>
        <dbReference type="ARBA" id="ARBA00057735"/>
    </source>
</evidence>
<dbReference type="Gene3D" id="3.40.50.300">
    <property type="entry name" value="P-loop containing nucleotide triphosphate hydrolases"/>
    <property type="match status" value="1"/>
</dbReference>
<dbReference type="NCBIfam" id="TIGR00041">
    <property type="entry name" value="DTMP_kinase"/>
    <property type="match status" value="1"/>
</dbReference>
<dbReference type="AlphaFoldDB" id="A0A2K9BL04"/>
<comment type="similarity">
    <text evidence="1 11">Belongs to the thymidylate kinase family.</text>
</comment>
<keyword evidence="8 11" id="KW-0067">ATP-binding</keyword>
<dbReference type="KEGG" id="msyr:CXP39_03895"/>
<keyword evidence="14" id="KW-1185">Reference proteome</keyword>
<evidence type="ECO:0000256" key="9">
    <source>
        <dbReference type="ARBA" id="ARBA00048743"/>
    </source>
</evidence>
<dbReference type="PANTHER" id="PTHR10344:SF4">
    <property type="entry name" value="UMP-CMP KINASE 2, MITOCHONDRIAL"/>
    <property type="match status" value="1"/>
</dbReference>
<dbReference type="OrthoDB" id="9774907at2"/>
<dbReference type="GO" id="GO:0006227">
    <property type="term" value="P:dUDP biosynthetic process"/>
    <property type="evidence" value="ECO:0007669"/>
    <property type="project" value="TreeGrafter"/>
</dbReference>
<evidence type="ECO:0000256" key="8">
    <source>
        <dbReference type="ARBA" id="ARBA00022840"/>
    </source>
</evidence>
<dbReference type="PANTHER" id="PTHR10344">
    <property type="entry name" value="THYMIDYLATE KINASE"/>
    <property type="match status" value="1"/>
</dbReference>
<evidence type="ECO:0000256" key="3">
    <source>
        <dbReference type="ARBA" id="ARBA00017144"/>
    </source>
</evidence>
<evidence type="ECO:0000256" key="5">
    <source>
        <dbReference type="ARBA" id="ARBA00022727"/>
    </source>
</evidence>
<dbReference type="GO" id="GO:0006233">
    <property type="term" value="P:dTDP biosynthetic process"/>
    <property type="evidence" value="ECO:0007669"/>
    <property type="project" value="InterPro"/>
</dbReference>
<sequence length="210" mass="23857">MFITIEGMDGSGKTTAIVPIKECLESLGYKVLLTREPGGHKVSEKIRKVILDDDSEGMHPWTEALLYIASRKEHMDKVVAPALQKGYVVISDRFMDSTSAYQGNARGLGISKVNEIQEIVLDGCIPDLTIYFDLNMEEAERRINKRPELKNRLDREGLNFKLRVKEGYDELIRKNPDRIKVIDANLGIEEVQQQTKKIIVEAIAKWQAKN</sequence>
<comment type="catalytic activity">
    <reaction evidence="9 11">
        <text>dTMP + ATP = dTDP + ADP</text>
        <dbReference type="Rhea" id="RHEA:13517"/>
        <dbReference type="ChEBI" id="CHEBI:30616"/>
        <dbReference type="ChEBI" id="CHEBI:58369"/>
        <dbReference type="ChEBI" id="CHEBI:63528"/>
        <dbReference type="ChEBI" id="CHEBI:456216"/>
        <dbReference type="EC" id="2.7.4.9"/>
    </reaction>
</comment>
<gene>
    <name evidence="11" type="primary">tmk</name>
    <name evidence="13" type="ORF">CXP39_03895</name>
</gene>
<keyword evidence="7 11" id="KW-0418">Kinase</keyword>
<evidence type="ECO:0000313" key="13">
    <source>
        <dbReference type="EMBL" id="AUF83906.1"/>
    </source>
</evidence>
<dbReference type="GO" id="GO:0005829">
    <property type="term" value="C:cytosol"/>
    <property type="evidence" value="ECO:0007669"/>
    <property type="project" value="TreeGrafter"/>
</dbReference>
<comment type="function">
    <text evidence="10 11">Phosphorylation of dTMP to form dTDP in both de novo and salvage pathways of dTTP synthesis.</text>
</comment>
<organism evidence="13 14">
    <name type="scientific">Mesoplasma syrphidae</name>
    <dbReference type="NCBI Taxonomy" id="225999"/>
    <lineage>
        <taxon>Bacteria</taxon>
        <taxon>Bacillati</taxon>
        <taxon>Mycoplasmatota</taxon>
        <taxon>Mollicutes</taxon>
        <taxon>Entomoplasmatales</taxon>
        <taxon>Entomoplasmataceae</taxon>
        <taxon>Mesoplasma</taxon>
    </lineage>
</organism>
<evidence type="ECO:0000256" key="11">
    <source>
        <dbReference type="HAMAP-Rule" id="MF_00165"/>
    </source>
</evidence>
<dbReference type="EMBL" id="CP025257">
    <property type="protein sequence ID" value="AUF83906.1"/>
    <property type="molecule type" value="Genomic_DNA"/>
</dbReference>
<evidence type="ECO:0000256" key="7">
    <source>
        <dbReference type="ARBA" id="ARBA00022777"/>
    </source>
</evidence>
<keyword evidence="4 11" id="KW-0808">Transferase</keyword>
<reference evidence="13 14" key="1">
    <citation type="submission" date="2017-12" db="EMBL/GenBank/DDBJ databases">
        <title>Mesoplasma syrphidae YJS, Complete Genome.</title>
        <authorList>
            <person name="Knight T.F."/>
            <person name="Citino T."/>
            <person name="Rubinstein R."/>
            <person name="Neuschaefer Z."/>
        </authorList>
    </citation>
    <scope>NUCLEOTIDE SEQUENCE [LARGE SCALE GENOMIC DNA]</scope>
    <source>
        <strain evidence="13 14">YJS</strain>
    </source>
</reference>
<feature type="binding site" evidence="11">
    <location>
        <begin position="7"/>
        <end position="14"/>
    </location>
    <ligand>
        <name>ATP</name>
        <dbReference type="ChEBI" id="CHEBI:30616"/>
    </ligand>
</feature>
<accession>A0A2K9BL04</accession>
<dbReference type="GO" id="GO:0006235">
    <property type="term" value="P:dTTP biosynthetic process"/>
    <property type="evidence" value="ECO:0007669"/>
    <property type="project" value="UniProtKB-UniRule"/>
</dbReference>
<dbReference type="PROSITE" id="PS01331">
    <property type="entry name" value="THYMIDYLATE_KINASE"/>
    <property type="match status" value="1"/>
</dbReference>
<feature type="domain" description="Thymidylate kinase-like" evidence="12">
    <location>
        <begin position="5"/>
        <end position="194"/>
    </location>
</feature>
<evidence type="ECO:0000256" key="1">
    <source>
        <dbReference type="ARBA" id="ARBA00009776"/>
    </source>
</evidence>
<dbReference type="InterPro" id="IPR018094">
    <property type="entry name" value="Thymidylate_kinase"/>
</dbReference>
<proteinExistence type="inferred from homology"/>
<dbReference type="SUPFAM" id="SSF52540">
    <property type="entry name" value="P-loop containing nucleoside triphosphate hydrolases"/>
    <property type="match status" value="1"/>
</dbReference>
<evidence type="ECO:0000313" key="14">
    <source>
        <dbReference type="Proteomes" id="UP000233419"/>
    </source>
</evidence>
<dbReference type="GO" id="GO:0005524">
    <property type="term" value="F:ATP binding"/>
    <property type="evidence" value="ECO:0007669"/>
    <property type="project" value="UniProtKB-UniRule"/>
</dbReference>
<dbReference type="EC" id="2.7.4.9" evidence="2 11"/>
<name>A0A2K9BL04_9MOLU</name>
<dbReference type="HAMAP" id="MF_00165">
    <property type="entry name" value="Thymidylate_kinase"/>
    <property type="match status" value="1"/>
</dbReference>
<dbReference type="InterPro" id="IPR018095">
    <property type="entry name" value="Thymidylate_kin_CS"/>
</dbReference>
<dbReference type="Pfam" id="PF02223">
    <property type="entry name" value="Thymidylate_kin"/>
    <property type="match status" value="1"/>
</dbReference>
<dbReference type="Proteomes" id="UP000233419">
    <property type="component" value="Chromosome"/>
</dbReference>